<proteinExistence type="predicted"/>
<reference evidence="1" key="2">
    <citation type="submission" date="2020-11" db="EMBL/GenBank/DDBJ databases">
        <authorList>
            <person name="McCartney M.A."/>
            <person name="Auch B."/>
            <person name="Kono T."/>
            <person name="Mallez S."/>
            <person name="Becker A."/>
            <person name="Gohl D.M."/>
            <person name="Silverstein K.A.T."/>
            <person name="Koren S."/>
            <person name="Bechman K.B."/>
            <person name="Herman A."/>
            <person name="Abrahante J.E."/>
            <person name="Garbe J."/>
        </authorList>
    </citation>
    <scope>NUCLEOTIDE SEQUENCE</scope>
    <source>
        <strain evidence="1">Duluth1</strain>
        <tissue evidence="1">Whole animal</tissue>
    </source>
</reference>
<dbReference type="EMBL" id="JAIWYP010000010">
    <property type="protein sequence ID" value="KAH3746379.1"/>
    <property type="molecule type" value="Genomic_DNA"/>
</dbReference>
<protein>
    <submittedName>
        <fullName evidence="1">Uncharacterized protein</fullName>
    </submittedName>
</protein>
<evidence type="ECO:0000313" key="2">
    <source>
        <dbReference type="Proteomes" id="UP000828390"/>
    </source>
</evidence>
<accession>A0A9D4I355</accession>
<comment type="caution">
    <text evidence="1">The sequence shown here is derived from an EMBL/GenBank/DDBJ whole genome shotgun (WGS) entry which is preliminary data.</text>
</comment>
<sequence length="128" mass="13742">MQFGLTSGTACNPSVNLEISRLICSSIALYLRSISTSCVMKETGSPPVLLDDRCEVATDFMPMSSESPNRSSGVLRTVLSSSSDAKSTCLIRFSVKLPNTGDINSIFKPPCLFLNLISLTAKDSVNSR</sequence>
<organism evidence="1 2">
    <name type="scientific">Dreissena polymorpha</name>
    <name type="common">Zebra mussel</name>
    <name type="synonym">Mytilus polymorpha</name>
    <dbReference type="NCBI Taxonomy" id="45954"/>
    <lineage>
        <taxon>Eukaryota</taxon>
        <taxon>Metazoa</taxon>
        <taxon>Spiralia</taxon>
        <taxon>Lophotrochozoa</taxon>
        <taxon>Mollusca</taxon>
        <taxon>Bivalvia</taxon>
        <taxon>Autobranchia</taxon>
        <taxon>Heteroconchia</taxon>
        <taxon>Euheterodonta</taxon>
        <taxon>Imparidentia</taxon>
        <taxon>Neoheterodontei</taxon>
        <taxon>Myida</taxon>
        <taxon>Dreissenoidea</taxon>
        <taxon>Dreissenidae</taxon>
        <taxon>Dreissena</taxon>
    </lineage>
</organism>
<dbReference type="AlphaFoldDB" id="A0A9D4I355"/>
<evidence type="ECO:0000313" key="1">
    <source>
        <dbReference type="EMBL" id="KAH3746379.1"/>
    </source>
</evidence>
<gene>
    <name evidence="1" type="ORF">DPMN_180786</name>
</gene>
<reference evidence="1" key="1">
    <citation type="journal article" date="2019" name="bioRxiv">
        <title>The Genome of the Zebra Mussel, Dreissena polymorpha: A Resource for Invasive Species Research.</title>
        <authorList>
            <person name="McCartney M.A."/>
            <person name="Auch B."/>
            <person name="Kono T."/>
            <person name="Mallez S."/>
            <person name="Zhang Y."/>
            <person name="Obille A."/>
            <person name="Becker A."/>
            <person name="Abrahante J.E."/>
            <person name="Garbe J."/>
            <person name="Badalamenti J.P."/>
            <person name="Herman A."/>
            <person name="Mangelson H."/>
            <person name="Liachko I."/>
            <person name="Sullivan S."/>
            <person name="Sone E.D."/>
            <person name="Koren S."/>
            <person name="Silverstein K.A.T."/>
            <person name="Beckman K.B."/>
            <person name="Gohl D.M."/>
        </authorList>
    </citation>
    <scope>NUCLEOTIDE SEQUENCE</scope>
    <source>
        <strain evidence="1">Duluth1</strain>
        <tissue evidence="1">Whole animal</tissue>
    </source>
</reference>
<keyword evidence="2" id="KW-1185">Reference proteome</keyword>
<name>A0A9D4I355_DREPO</name>
<dbReference type="Proteomes" id="UP000828390">
    <property type="component" value="Unassembled WGS sequence"/>
</dbReference>